<feature type="region of interest" description="Disordered" evidence="1">
    <location>
        <begin position="1"/>
        <end position="34"/>
    </location>
</feature>
<evidence type="ECO:0000313" key="2">
    <source>
        <dbReference type="EMBL" id="OAD77892.1"/>
    </source>
</evidence>
<name>A0A162UT77_PHYB8</name>
<dbReference type="Proteomes" id="UP000077315">
    <property type="component" value="Unassembled WGS sequence"/>
</dbReference>
<dbReference type="OrthoDB" id="5516192at2759"/>
<reference evidence="3" key="1">
    <citation type="submission" date="2015-06" db="EMBL/GenBank/DDBJ databases">
        <title>Expansion of signal transduction pathways in fungi by whole-genome duplication.</title>
        <authorList>
            <consortium name="DOE Joint Genome Institute"/>
            <person name="Corrochano L.M."/>
            <person name="Kuo A."/>
            <person name="Marcet-Houben M."/>
            <person name="Polaino S."/>
            <person name="Salamov A."/>
            <person name="Villalobos J.M."/>
            <person name="Alvarez M.I."/>
            <person name="Avalos J."/>
            <person name="Benito E.P."/>
            <person name="Benoit I."/>
            <person name="Burger G."/>
            <person name="Camino L.P."/>
            <person name="Canovas D."/>
            <person name="Cerda-Olmedo E."/>
            <person name="Cheng J.-F."/>
            <person name="Dominguez A."/>
            <person name="Elias M."/>
            <person name="Eslava A.P."/>
            <person name="Glaser F."/>
            <person name="Grimwood J."/>
            <person name="Gutierrez G."/>
            <person name="Heitman J."/>
            <person name="Henrissat B."/>
            <person name="Iturriaga E.A."/>
            <person name="Lang B.F."/>
            <person name="Lavin J.L."/>
            <person name="Lee S."/>
            <person name="Li W."/>
            <person name="Lindquist E."/>
            <person name="Lopez-Garcia S."/>
            <person name="Luque E.M."/>
            <person name="Marcos A.T."/>
            <person name="Martin J."/>
            <person name="McCluskey K."/>
            <person name="Medina H.R."/>
            <person name="Miralles-Duran A."/>
            <person name="Miyazaki A."/>
            <person name="Munoz-Torres E."/>
            <person name="Oguiza J.A."/>
            <person name="Ohm R."/>
            <person name="Olmedo M."/>
            <person name="Orejas M."/>
            <person name="Ortiz-Castellanos L."/>
            <person name="Pisabarro A.G."/>
            <person name="Rodriguez-Romero J."/>
            <person name="Ruiz-Herrera J."/>
            <person name="Ruiz-Vazquez R."/>
            <person name="Sanz C."/>
            <person name="Schackwitz W."/>
            <person name="Schmutz J."/>
            <person name="Shahriari M."/>
            <person name="Shelest E."/>
            <person name="Silva-Franco F."/>
            <person name="Soanes D."/>
            <person name="Syed K."/>
            <person name="Tagua V.G."/>
            <person name="Talbot N.J."/>
            <person name="Thon M."/>
            <person name="De vries R.P."/>
            <person name="Wiebenga A."/>
            <person name="Yadav J.S."/>
            <person name="Braun E.L."/>
            <person name="Baker S."/>
            <person name="Garre V."/>
            <person name="Horwitz B."/>
            <person name="Torres-Martinez S."/>
            <person name="Idnurm A."/>
            <person name="Herrera-Estrella A."/>
            <person name="Gabaldon T."/>
            <person name="Grigoriev I.V."/>
        </authorList>
    </citation>
    <scope>NUCLEOTIDE SEQUENCE [LARGE SCALE GENOMIC DNA]</scope>
    <source>
        <strain evidence="3">NRRL 1555(-)</strain>
    </source>
</reference>
<sequence>MTGRTATGENSSEYSFNKHSTAPNTESKPHRCNGHLEDVLTGVSKLPMDFAKPFSAFLSCLKSNPGQEPSRYVPAKPEEP</sequence>
<dbReference type="RefSeq" id="XP_018295932.1">
    <property type="nucleotide sequence ID" value="XM_018430658.1"/>
</dbReference>
<protein>
    <submittedName>
        <fullName evidence="2">Uncharacterized protein</fullName>
    </submittedName>
</protein>
<dbReference type="EMBL" id="KV440974">
    <property type="protein sequence ID" value="OAD77892.1"/>
    <property type="molecule type" value="Genomic_DNA"/>
</dbReference>
<proteinExistence type="predicted"/>
<feature type="compositionally biased region" description="Polar residues" evidence="1">
    <location>
        <begin position="1"/>
        <end position="26"/>
    </location>
</feature>
<keyword evidence="3" id="KW-1185">Reference proteome</keyword>
<dbReference type="InParanoid" id="A0A162UT77"/>
<evidence type="ECO:0000313" key="3">
    <source>
        <dbReference type="Proteomes" id="UP000077315"/>
    </source>
</evidence>
<dbReference type="GeneID" id="28991564"/>
<dbReference type="AlphaFoldDB" id="A0A162UT77"/>
<evidence type="ECO:0000256" key="1">
    <source>
        <dbReference type="SAM" id="MobiDB-lite"/>
    </source>
</evidence>
<organism evidence="2 3">
    <name type="scientific">Phycomyces blakesleeanus (strain ATCC 8743b / DSM 1359 / FGSC 10004 / NBRC 33097 / NRRL 1555)</name>
    <dbReference type="NCBI Taxonomy" id="763407"/>
    <lineage>
        <taxon>Eukaryota</taxon>
        <taxon>Fungi</taxon>
        <taxon>Fungi incertae sedis</taxon>
        <taxon>Mucoromycota</taxon>
        <taxon>Mucoromycotina</taxon>
        <taxon>Mucoromycetes</taxon>
        <taxon>Mucorales</taxon>
        <taxon>Phycomycetaceae</taxon>
        <taxon>Phycomyces</taxon>
    </lineage>
</organism>
<dbReference type="VEuPathDB" id="FungiDB:PHYBLDRAFT_141757"/>
<gene>
    <name evidence="2" type="ORF">PHYBLDRAFT_141757</name>
</gene>
<accession>A0A162UT77</accession>